<proteinExistence type="inferred from homology"/>
<keyword evidence="9" id="KW-1185">Reference proteome</keyword>
<evidence type="ECO:0000256" key="6">
    <source>
        <dbReference type="ARBA" id="ARBA00048875"/>
    </source>
</evidence>
<evidence type="ECO:0000313" key="9">
    <source>
        <dbReference type="Proteomes" id="UP000314982"/>
    </source>
</evidence>
<dbReference type="Gene3D" id="3.90.45.10">
    <property type="entry name" value="Peptide deformylase"/>
    <property type="match status" value="1"/>
</dbReference>
<evidence type="ECO:0000313" key="8">
    <source>
        <dbReference type="Ensembl" id="ENSHHUP00000036504.1"/>
    </source>
</evidence>
<evidence type="ECO:0000256" key="5">
    <source>
        <dbReference type="ARBA" id="ARBA00037114"/>
    </source>
</evidence>
<dbReference type="GO" id="GO:0006412">
    <property type="term" value="P:translation"/>
    <property type="evidence" value="ECO:0007669"/>
    <property type="project" value="UniProtKB-KW"/>
</dbReference>
<dbReference type="STRING" id="62062.ENSHHUP00000036504"/>
<comment type="catalytic activity">
    <reaction evidence="6 7">
        <text>N-terminal N-formyl-L-methionyl-[peptide] + H2O = N-terminal L-methionyl-[peptide] + formate</text>
        <dbReference type="Rhea" id="RHEA:24420"/>
        <dbReference type="Rhea" id="RHEA-COMP:10639"/>
        <dbReference type="Rhea" id="RHEA-COMP:10640"/>
        <dbReference type="ChEBI" id="CHEBI:15377"/>
        <dbReference type="ChEBI" id="CHEBI:15740"/>
        <dbReference type="ChEBI" id="CHEBI:49298"/>
        <dbReference type="ChEBI" id="CHEBI:64731"/>
        <dbReference type="EC" id="3.5.1.88"/>
    </reaction>
</comment>
<organism evidence="8 9">
    <name type="scientific">Hucho hucho</name>
    <name type="common">huchen</name>
    <dbReference type="NCBI Taxonomy" id="62062"/>
    <lineage>
        <taxon>Eukaryota</taxon>
        <taxon>Metazoa</taxon>
        <taxon>Chordata</taxon>
        <taxon>Craniata</taxon>
        <taxon>Vertebrata</taxon>
        <taxon>Euteleostomi</taxon>
        <taxon>Actinopterygii</taxon>
        <taxon>Neopterygii</taxon>
        <taxon>Teleostei</taxon>
        <taxon>Protacanthopterygii</taxon>
        <taxon>Salmoniformes</taxon>
        <taxon>Salmonidae</taxon>
        <taxon>Salmoninae</taxon>
        <taxon>Hucho</taxon>
    </lineage>
</organism>
<accession>A0A4W5MFF8</accession>
<comment type="similarity">
    <text evidence="1 7">Belongs to the polypeptide deformylase family.</text>
</comment>
<evidence type="ECO:0000256" key="2">
    <source>
        <dbReference type="ARBA" id="ARBA00022723"/>
    </source>
</evidence>
<dbReference type="SUPFAM" id="SSF56420">
    <property type="entry name" value="Peptide deformylase"/>
    <property type="match status" value="1"/>
</dbReference>
<reference evidence="8" key="3">
    <citation type="submission" date="2025-09" db="UniProtKB">
        <authorList>
            <consortium name="Ensembl"/>
        </authorList>
    </citation>
    <scope>IDENTIFICATION</scope>
</reference>
<keyword evidence="4 7" id="KW-0648">Protein biosynthesis</keyword>
<dbReference type="InterPro" id="IPR023635">
    <property type="entry name" value="Peptide_deformylase"/>
</dbReference>
<dbReference type="GO" id="GO:0042586">
    <property type="term" value="F:peptide deformylase activity"/>
    <property type="evidence" value="ECO:0007669"/>
    <property type="project" value="UniProtKB-EC"/>
</dbReference>
<dbReference type="InterPro" id="IPR036821">
    <property type="entry name" value="Peptide_deformylase_sf"/>
</dbReference>
<sequence>MCVSKSQWVPVSYVAPSRSHSTSVKVRSYLQYMKRKIQPPPSPSYPHVCQVGDPMLRAQAAVVDSGAVQGPEAIRTMVKVMQKFEFRMCVSQVGVSLGILALEFPEHMLDHSLPAAREVHGLTTVPLRIFINPQLRVLDERTVKFQEACETISGFSATVPHYLSVEVSGLNEKAEPVTWQVSGWPARILQHEMDHLDGVRYIDCMDSKTFNVKWAAQNE</sequence>
<dbReference type="PANTHER" id="PTHR10458">
    <property type="entry name" value="PEPTIDE DEFORMYLASE"/>
    <property type="match status" value="1"/>
</dbReference>
<dbReference type="EC" id="3.5.1.88" evidence="7"/>
<comment type="function">
    <text evidence="5 7">Removes the formyl group from the N-terminal Met of newly synthesized proteins.</text>
</comment>
<protein>
    <recommendedName>
        <fullName evidence="7">Peptide deformylase</fullName>
        <ecNumber evidence="7">3.5.1.88</ecNumber>
    </recommendedName>
</protein>
<dbReference type="Ensembl" id="ENSHHUT00000037962.1">
    <property type="protein sequence ID" value="ENSHHUP00000036504.1"/>
    <property type="gene ID" value="ENSHHUG00000022915.1"/>
</dbReference>
<dbReference type="Proteomes" id="UP000314982">
    <property type="component" value="Unassembled WGS sequence"/>
</dbReference>
<evidence type="ECO:0000256" key="1">
    <source>
        <dbReference type="ARBA" id="ARBA00010759"/>
    </source>
</evidence>
<dbReference type="Pfam" id="PF01327">
    <property type="entry name" value="Pep_deformylase"/>
    <property type="match status" value="1"/>
</dbReference>
<dbReference type="PANTHER" id="PTHR10458:SF2">
    <property type="entry name" value="PEPTIDE DEFORMYLASE, MITOCHONDRIAL"/>
    <property type="match status" value="1"/>
</dbReference>
<evidence type="ECO:0000256" key="3">
    <source>
        <dbReference type="ARBA" id="ARBA00022801"/>
    </source>
</evidence>
<dbReference type="PIRSF" id="PIRSF004749">
    <property type="entry name" value="Pep_def"/>
    <property type="match status" value="1"/>
</dbReference>
<dbReference type="PRINTS" id="PR01576">
    <property type="entry name" value="PDEFORMYLASE"/>
</dbReference>
<dbReference type="AlphaFoldDB" id="A0A4W5MFF8"/>
<evidence type="ECO:0000256" key="4">
    <source>
        <dbReference type="ARBA" id="ARBA00022917"/>
    </source>
</evidence>
<name>A0A4W5MFF8_9TELE</name>
<dbReference type="GO" id="GO:0046872">
    <property type="term" value="F:metal ion binding"/>
    <property type="evidence" value="ECO:0007669"/>
    <property type="project" value="UniProtKB-KW"/>
</dbReference>
<dbReference type="GeneTree" id="ENSGT00390000018698"/>
<keyword evidence="2 7" id="KW-0479">Metal-binding</keyword>
<reference evidence="9" key="1">
    <citation type="submission" date="2018-06" db="EMBL/GenBank/DDBJ databases">
        <title>Genome assembly of Danube salmon.</title>
        <authorList>
            <person name="Macqueen D.J."/>
            <person name="Gundappa M.K."/>
        </authorList>
    </citation>
    <scope>NUCLEOTIDE SEQUENCE [LARGE SCALE GENOMIC DNA]</scope>
</reference>
<reference evidence="8" key="2">
    <citation type="submission" date="2025-08" db="UniProtKB">
        <authorList>
            <consortium name="Ensembl"/>
        </authorList>
    </citation>
    <scope>IDENTIFICATION</scope>
</reference>
<dbReference type="GO" id="GO:0005739">
    <property type="term" value="C:mitochondrion"/>
    <property type="evidence" value="ECO:0007669"/>
    <property type="project" value="TreeGrafter"/>
</dbReference>
<evidence type="ECO:0000256" key="7">
    <source>
        <dbReference type="RuleBase" id="RU362111"/>
    </source>
</evidence>
<keyword evidence="3 7" id="KW-0378">Hydrolase</keyword>
<dbReference type="FunFam" id="3.90.45.10:FF:000003">
    <property type="entry name" value="Peptide deformylase"/>
    <property type="match status" value="1"/>
</dbReference>